<keyword evidence="2" id="KW-1185">Reference proteome</keyword>
<dbReference type="EMBL" id="CP024161">
    <property type="protein sequence ID" value="ATP59469.1"/>
    <property type="molecule type" value="Genomic_DNA"/>
</dbReference>
<dbReference type="Proteomes" id="UP000224629">
    <property type="component" value="Chromosome"/>
</dbReference>
<organism evidence="1 2">
    <name type="scientific">Mesomycoplasma dispar</name>
    <dbReference type="NCBI Taxonomy" id="86660"/>
    <lineage>
        <taxon>Bacteria</taxon>
        <taxon>Bacillati</taxon>
        <taxon>Mycoplasmatota</taxon>
        <taxon>Mycoplasmoidales</taxon>
        <taxon>Metamycoplasmataceae</taxon>
        <taxon>Mesomycoplasma</taxon>
    </lineage>
</organism>
<evidence type="ECO:0000313" key="1">
    <source>
        <dbReference type="EMBL" id="ATP59469.1"/>
    </source>
</evidence>
<sequence>MARHLSRLKWEKWFEKFKEFKKREARSLFWLEYFEFRKSETVSQQYNSKIHFWKRLKLYNLGMNLDSKSGKFPKKRSFI</sequence>
<proteinExistence type="predicted"/>
<evidence type="ECO:0000313" key="2">
    <source>
        <dbReference type="Proteomes" id="UP000224629"/>
    </source>
</evidence>
<reference evidence="1" key="1">
    <citation type="submission" date="2017-10" db="EMBL/GenBank/DDBJ databases">
        <title>Genome-wide analysis of the first isolated strain mycoplasma dispar GS01.</title>
        <authorList>
            <person name="Hao H."/>
            <person name="Chen S."/>
            <person name="Zhao P."/>
            <person name="Chu Y."/>
            <person name="Liu Y."/>
        </authorList>
    </citation>
    <scope>NUCLEOTIDE SEQUENCE [LARGE SCALE GENOMIC DNA]</scope>
    <source>
        <strain evidence="1">GS01</strain>
    </source>
</reference>
<gene>
    <name evidence="1" type="ORF">CSW10_00635</name>
</gene>
<name>A0ABN5DR46_9BACT</name>
<protein>
    <submittedName>
        <fullName evidence="1">Uncharacterized protein</fullName>
    </submittedName>
</protein>
<accession>A0ABN5DR46</accession>